<dbReference type="InterPro" id="IPR032675">
    <property type="entry name" value="LRR_dom_sf"/>
</dbReference>
<reference evidence="2" key="1">
    <citation type="journal article" date="2019" name="Database">
        <title>The radish genome database (RadishGD): an integrated information resource for radish genomics.</title>
        <authorList>
            <person name="Yu H.J."/>
            <person name="Baek S."/>
            <person name="Lee Y.J."/>
            <person name="Cho A."/>
            <person name="Mun J.H."/>
        </authorList>
    </citation>
    <scope>NUCLEOTIDE SEQUENCE [LARGE SCALE GENOMIC DNA]</scope>
    <source>
        <strain evidence="2">cv. WK10039</strain>
    </source>
</reference>
<dbReference type="InterPro" id="IPR044997">
    <property type="entry name" value="F-box_plant"/>
</dbReference>
<dbReference type="InterPro" id="IPR001810">
    <property type="entry name" value="F-box_dom"/>
</dbReference>
<dbReference type="OrthoDB" id="1425134at2759"/>
<evidence type="ECO:0000313" key="2">
    <source>
        <dbReference type="Proteomes" id="UP000504610"/>
    </source>
</evidence>
<accession>A0A6J0LWB6</accession>
<protein>
    <submittedName>
        <fullName evidence="3">F-box protein At1g67390</fullName>
    </submittedName>
</protein>
<dbReference type="KEGG" id="rsz:108835341"/>
<organism evidence="2 3">
    <name type="scientific">Raphanus sativus</name>
    <name type="common">Radish</name>
    <name type="synonym">Raphanus raphanistrum var. sativus</name>
    <dbReference type="NCBI Taxonomy" id="3726"/>
    <lineage>
        <taxon>Eukaryota</taxon>
        <taxon>Viridiplantae</taxon>
        <taxon>Streptophyta</taxon>
        <taxon>Embryophyta</taxon>
        <taxon>Tracheophyta</taxon>
        <taxon>Spermatophyta</taxon>
        <taxon>Magnoliopsida</taxon>
        <taxon>eudicotyledons</taxon>
        <taxon>Gunneridae</taxon>
        <taxon>Pentapetalae</taxon>
        <taxon>rosids</taxon>
        <taxon>malvids</taxon>
        <taxon>Brassicales</taxon>
        <taxon>Brassicaceae</taxon>
        <taxon>Brassiceae</taxon>
        <taxon>Raphanus</taxon>
    </lineage>
</organism>
<proteinExistence type="predicted"/>
<dbReference type="PROSITE" id="PS50181">
    <property type="entry name" value="FBOX"/>
    <property type="match status" value="1"/>
</dbReference>
<dbReference type="Proteomes" id="UP000504610">
    <property type="component" value="Chromosome 2"/>
</dbReference>
<reference evidence="3" key="2">
    <citation type="submission" date="2025-08" db="UniProtKB">
        <authorList>
            <consortium name="RefSeq"/>
        </authorList>
    </citation>
    <scope>IDENTIFICATION</scope>
    <source>
        <tissue evidence="3">Leaf</tissue>
    </source>
</reference>
<dbReference type="Gene3D" id="1.20.1280.50">
    <property type="match status" value="1"/>
</dbReference>
<dbReference type="SUPFAM" id="SSF81383">
    <property type="entry name" value="F-box domain"/>
    <property type="match status" value="1"/>
</dbReference>
<dbReference type="Pfam" id="PF00646">
    <property type="entry name" value="F-box"/>
    <property type="match status" value="1"/>
</dbReference>
<dbReference type="GeneID" id="108835341"/>
<dbReference type="SUPFAM" id="SSF52047">
    <property type="entry name" value="RNI-like"/>
    <property type="match status" value="1"/>
</dbReference>
<dbReference type="InterPro" id="IPR055411">
    <property type="entry name" value="LRR_FXL15/At3g58940/PEG3-like"/>
</dbReference>
<dbReference type="Pfam" id="PF24758">
    <property type="entry name" value="LRR_At5g56370"/>
    <property type="match status" value="1"/>
</dbReference>
<dbReference type="SMART" id="SM00256">
    <property type="entry name" value="FBOX"/>
    <property type="match status" value="1"/>
</dbReference>
<dbReference type="RefSeq" id="XP_018464109.2">
    <property type="nucleotide sequence ID" value="XM_018608607.2"/>
</dbReference>
<keyword evidence="2" id="KW-1185">Reference proteome</keyword>
<dbReference type="AlphaFoldDB" id="A0A6J0LWB6"/>
<dbReference type="Gene3D" id="3.80.10.10">
    <property type="entry name" value="Ribonuclease Inhibitor"/>
    <property type="match status" value="1"/>
</dbReference>
<feature type="domain" description="F-box" evidence="1">
    <location>
        <begin position="39"/>
        <end position="86"/>
    </location>
</feature>
<dbReference type="PANTHER" id="PTHR32153">
    <property type="entry name" value="OJ000223_09.16 PROTEIN"/>
    <property type="match status" value="1"/>
</dbReference>
<sequence length="489" mass="55160">MSVFFSKESIVLAPQSMDRSIPSSDVDGEMIHVEVVNSLDWISKLPNDLLLKVLSKLSMEEVLRTSVLSKRWVDVWKETSHLYLDMRKIANVKTLLPEVSHQAARSVTKIIKDHRGHLEGCTIYHDSVQCEDGVFESWIQSLVNVKHIKHLKLVNLFDRLDSVTRSNVTLDLPPKSFSHPDLISLFLDEYNLEAPHAFYSCWSLKDLRLIDISAETEVFNAVLVSCPSLEVLALRISCHKNSGTLKIENHNLKFLFLSCLEIEGLNVSSPNLDILSIGYLSCTEENCATASPSLHSHRNYWAAGHCFAHTSYNISCPRQGEKSIAHEVMLSGFDYCMKMLAIMSVSVDLTNAKEVEMLREVLAAWPEPMGKLEILLKGNNTAREESESSIEITRSMLWEETKPFPNAQFRVYSVWLSNFSGSREEFALASSMITHGTVINVMMIRPSSPSTTNKSKIKAGIAKLKKLPKCHKYLNITCSDQDLVEPSLW</sequence>
<evidence type="ECO:0000259" key="1">
    <source>
        <dbReference type="PROSITE" id="PS50181"/>
    </source>
</evidence>
<name>A0A6J0LWB6_RAPSA</name>
<dbReference type="InterPro" id="IPR036047">
    <property type="entry name" value="F-box-like_dom_sf"/>
</dbReference>
<evidence type="ECO:0000313" key="3">
    <source>
        <dbReference type="RefSeq" id="XP_018464109.2"/>
    </source>
</evidence>
<gene>
    <name evidence="3" type="primary">LOC108835341</name>
</gene>